<dbReference type="GO" id="GO:0005524">
    <property type="term" value="F:ATP binding"/>
    <property type="evidence" value="ECO:0007669"/>
    <property type="project" value="UniProtKB-UniRule"/>
</dbReference>
<dbReference type="GO" id="GO:0004672">
    <property type="term" value="F:protein kinase activity"/>
    <property type="evidence" value="ECO:0007669"/>
    <property type="project" value="InterPro"/>
</dbReference>
<proteinExistence type="predicted"/>
<keyword evidence="2 3" id="KW-0067">ATP-binding</keyword>
<dbReference type="InterPro" id="IPR050198">
    <property type="entry name" value="Non-receptor_tyrosine_kinases"/>
</dbReference>
<organism evidence="5 6">
    <name type="scientific">Calidris pygmaea</name>
    <name type="common">Spoon-billed sandpiper</name>
    <dbReference type="NCBI Taxonomy" id="425635"/>
    <lineage>
        <taxon>Eukaryota</taxon>
        <taxon>Metazoa</taxon>
        <taxon>Chordata</taxon>
        <taxon>Craniata</taxon>
        <taxon>Vertebrata</taxon>
        <taxon>Euteleostomi</taxon>
        <taxon>Archelosauria</taxon>
        <taxon>Archosauria</taxon>
        <taxon>Dinosauria</taxon>
        <taxon>Saurischia</taxon>
        <taxon>Theropoda</taxon>
        <taxon>Coelurosauria</taxon>
        <taxon>Aves</taxon>
        <taxon>Neognathae</taxon>
        <taxon>Neoaves</taxon>
        <taxon>Charadriiformes</taxon>
        <taxon>Scolopacidae</taxon>
        <taxon>Calidris</taxon>
    </lineage>
</organism>
<dbReference type="InterPro" id="IPR011009">
    <property type="entry name" value="Kinase-like_dom_sf"/>
</dbReference>
<evidence type="ECO:0000313" key="5">
    <source>
        <dbReference type="Ensembl" id="ENSCPGP00000008046.1"/>
    </source>
</evidence>
<evidence type="ECO:0000313" key="6">
    <source>
        <dbReference type="Proteomes" id="UP000694419"/>
    </source>
</evidence>
<accession>A0A8C3JHM7</accession>
<dbReference type="PANTHER" id="PTHR24418">
    <property type="entry name" value="TYROSINE-PROTEIN KINASE"/>
    <property type="match status" value="1"/>
</dbReference>
<evidence type="ECO:0000256" key="2">
    <source>
        <dbReference type="ARBA" id="ARBA00022840"/>
    </source>
</evidence>
<dbReference type="Gene3D" id="3.30.200.20">
    <property type="entry name" value="Phosphorylase Kinase, domain 1"/>
    <property type="match status" value="1"/>
</dbReference>
<dbReference type="Ensembl" id="ENSCPGT00000008842.1">
    <property type="protein sequence ID" value="ENSCPGP00000008046.1"/>
    <property type="gene ID" value="ENSCPGG00000005728.1"/>
</dbReference>
<feature type="domain" description="Protein kinase" evidence="4">
    <location>
        <begin position="1"/>
        <end position="46"/>
    </location>
</feature>
<keyword evidence="6" id="KW-1185">Reference proteome</keyword>
<reference evidence="5" key="1">
    <citation type="submission" date="2025-08" db="UniProtKB">
        <authorList>
            <consortium name="Ensembl"/>
        </authorList>
    </citation>
    <scope>IDENTIFICATION</scope>
</reference>
<sequence>MRELGSGQFGVVYLGKWKGQYDVAIKTIKKEAMSEDEFIEEAQIMM</sequence>
<keyword evidence="1 3" id="KW-0547">Nucleotide-binding</keyword>
<evidence type="ECO:0000256" key="3">
    <source>
        <dbReference type="PROSITE-ProRule" id="PRU10141"/>
    </source>
</evidence>
<dbReference type="AlphaFoldDB" id="A0A8C3JHM7"/>
<dbReference type="PROSITE" id="PS00107">
    <property type="entry name" value="PROTEIN_KINASE_ATP"/>
    <property type="match status" value="1"/>
</dbReference>
<name>A0A8C3JHM7_9CHAR</name>
<reference evidence="5" key="2">
    <citation type="submission" date="2025-09" db="UniProtKB">
        <authorList>
            <consortium name="Ensembl"/>
        </authorList>
    </citation>
    <scope>IDENTIFICATION</scope>
</reference>
<dbReference type="Pfam" id="PF07714">
    <property type="entry name" value="PK_Tyr_Ser-Thr"/>
    <property type="match status" value="1"/>
</dbReference>
<dbReference type="InterPro" id="IPR001245">
    <property type="entry name" value="Ser-Thr/Tyr_kinase_cat_dom"/>
</dbReference>
<evidence type="ECO:0000256" key="1">
    <source>
        <dbReference type="ARBA" id="ARBA00022741"/>
    </source>
</evidence>
<evidence type="ECO:0000259" key="4">
    <source>
        <dbReference type="PROSITE" id="PS50011"/>
    </source>
</evidence>
<dbReference type="PROSITE" id="PS50011">
    <property type="entry name" value="PROTEIN_KINASE_DOM"/>
    <property type="match status" value="1"/>
</dbReference>
<feature type="binding site" evidence="3">
    <location>
        <position position="30"/>
    </location>
    <ligand>
        <name>ATP</name>
        <dbReference type="ChEBI" id="CHEBI:30616"/>
    </ligand>
</feature>
<dbReference type="InterPro" id="IPR000719">
    <property type="entry name" value="Prot_kinase_dom"/>
</dbReference>
<protein>
    <recommendedName>
        <fullName evidence="4">Protein kinase domain-containing protein</fullName>
    </recommendedName>
</protein>
<dbReference type="Proteomes" id="UP000694419">
    <property type="component" value="Unplaced"/>
</dbReference>
<dbReference type="SUPFAM" id="SSF56112">
    <property type="entry name" value="Protein kinase-like (PK-like)"/>
    <property type="match status" value="1"/>
</dbReference>
<dbReference type="InterPro" id="IPR017441">
    <property type="entry name" value="Protein_kinase_ATP_BS"/>
</dbReference>